<dbReference type="Proteomes" id="UP000792457">
    <property type="component" value="Unassembled WGS sequence"/>
</dbReference>
<keyword evidence="6 13" id="KW-0479">Metal-binding</keyword>
<evidence type="ECO:0000256" key="1">
    <source>
        <dbReference type="ARBA" id="ARBA00001971"/>
    </source>
</evidence>
<dbReference type="PRINTS" id="PR00385">
    <property type="entry name" value="P450"/>
</dbReference>
<accession>A0A8K0KIV3</accession>
<dbReference type="InterPro" id="IPR001128">
    <property type="entry name" value="Cyt_P450"/>
</dbReference>
<sequence>MQYLRDISIPRQTRSMRIPGPKWHSRRKLLTPAFHRSILESFQEVFEEKSEVLVRKLARMCKEGQVFNIETYIAQSSLDVICETAMGTKMRIQEEVTLEEAKYLEAKNSAAEITTYRFLRPWLHPDFIFNMTPKGWKFNQSVKMMHDFTNKVTNYEDDAEVRPKKRKAFMDILIEASYADGPENKPFLSDLDIREEVDTFMFEGHDTTASSISWTLYLLGRHPDIQERVWQEVDEVLGDERISSMQKLTELRLLDRCIRESLRLYPSVPLIARKLREDVKLGDYIAPAGSEVFIHLILAHRDPDIFPEPDKFDPDNFLPENCEKRPPFAFVPFSAGSRNCIGQKFALQEMKTVLATILRNYRLESTDAPENLTVIPELVLRSKEGINVLLHPRK</sequence>
<keyword evidence="10 13" id="KW-0408">Iron</keyword>
<keyword evidence="5 13" id="KW-0349">Heme</keyword>
<proteinExistence type="inferred from homology"/>
<keyword evidence="12" id="KW-0472">Membrane</keyword>
<evidence type="ECO:0000256" key="3">
    <source>
        <dbReference type="ARBA" id="ARBA00004406"/>
    </source>
</evidence>
<dbReference type="PANTHER" id="PTHR24291">
    <property type="entry name" value="CYTOCHROME P450 FAMILY 4"/>
    <property type="match status" value="1"/>
</dbReference>
<dbReference type="InterPro" id="IPR002401">
    <property type="entry name" value="Cyt_P450_E_grp-I"/>
</dbReference>
<keyword evidence="7" id="KW-0256">Endoplasmic reticulum</keyword>
<dbReference type="PANTHER" id="PTHR24291:SF189">
    <property type="entry name" value="CYTOCHROME P450 4C3-RELATED"/>
    <property type="match status" value="1"/>
</dbReference>
<dbReference type="GO" id="GO:0020037">
    <property type="term" value="F:heme binding"/>
    <property type="evidence" value="ECO:0007669"/>
    <property type="project" value="InterPro"/>
</dbReference>
<evidence type="ECO:0000256" key="7">
    <source>
        <dbReference type="ARBA" id="ARBA00022824"/>
    </source>
</evidence>
<reference evidence="15" key="1">
    <citation type="submission" date="2013-04" db="EMBL/GenBank/DDBJ databases">
        <authorList>
            <person name="Qu J."/>
            <person name="Murali S.C."/>
            <person name="Bandaranaike D."/>
            <person name="Bellair M."/>
            <person name="Blankenburg K."/>
            <person name="Chao H."/>
            <person name="Dinh H."/>
            <person name="Doddapaneni H."/>
            <person name="Downs B."/>
            <person name="Dugan-Rocha S."/>
            <person name="Elkadiri S."/>
            <person name="Gnanaolivu R.D."/>
            <person name="Hernandez B."/>
            <person name="Javaid M."/>
            <person name="Jayaseelan J.C."/>
            <person name="Lee S."/>
            <person name="Li M."/>
            <person name="Ming W."/>
            <person name="Munidasa M."/>
            <person name="Muniz J."/>
            <person name="Nguyen L."/>
            <person name="Ongeri F."/>
            <person name="Osuji N."/>
            <person name="Pu L.-L."/>
            <person name="Puazo M."/>
            <person name="Qu C."/>
            <person name="Quiroz J."/>
            <person name="Raj R."/>
            <person name="Weissenberger G."/>
            <person name="Xin Y."/>
            <person name="Zou X."/>
            <person name="Han Y."/>
            <person name="Richards S."/>
            <person name="Worley K."/>
            <person name="Muzny D."/>
            <person name="Gibbs R."/>
        </authorList>
    </citation>
    <scope>NUCLEOTIDE SEQUENCE</scope>
    <source>
        <strain evidence="15">Sampled in the wild</strain>
    </source>
</reference>
<dbReference type="GO" id="GO:0016705">
    <property type="term" value="F:oxidoreductase activity, acting on paired donors, with incorporation or reduction of molecular oxygen"/>
    <property type="evidence" value="ECO:0007669"/>
    <property type="project" value="InterPro"/>
</dbReference>
<gene>
    <name evidence="15" type="ORF">J437_LFUL000965</name>
</gene>
<dbReference type="CDD" id="cd20628">
    <property type="entry name" value="CYP4"/>
    <property type="match status" value="1"/>
</dbReference>
<dbReference type="AlphaFoldDB" id="A0A8K0KIV3"/>
<dbReference type="InterPro" id="IPR036396">
    <property type="entry name" value="Cyt_P450_sf"/>
</dbReference>
<comment type="caution">
    <text evidence="15">The sequence shown here is derived from an EMBL/GenBank/DDBJ whole genome shotgun (WGS) entry which is preliminary data.</text>
</comment>
<keyword evidence="9 14" id="KW-0560">Oxidoreductase</keyword>
<evidence type="ECO:0000256" key="12">
    <source>
        <dbReference type="ARBA" id="ARBA00023136"/>
    </source>
</evidence>
<reference evidence="15" key="2">
    <citation type="submission" date="2017-10" db="EMBL/GenBank/DDBJ databases">
        <title>Ladona fulva Genome sequencing and assembly.</title>
        <authorList>
            <person name="Murali S."/>
            <person name="Richards S."/>
            <person name="Bandaranaike D."/>
            <person name="Bellair M."/>
            <person name="Blankenburg K."/>
            <person name="Chao H."/>
            <person name="Dinh H."/>
            <person name="Doddapaneni H."/>
            <person name="Dugan-Rocha S."/>
            <person name="Elkadiri S."/>
            <person name="Gnanaolivu R."/>
            <person name="Hernandez B."/>
            <person name="Skinner E."/>
            <person name="Javaid M."/>
            <person name="Lee S."/>
            <person name="Li M."/>
            <person name="Ming W."/>
            <person name="Munidasa M."/>
            <person name="Muniz J."/>
            <person name="Nguyen L."/>
            <person name="Hughes D."/>
            <person name="Osuji N."/>
            <person name="Pu L.-L."/>
            <person name="Puazo M."/>
            <person name="Qu C."/>
            <person name="Quiroz J."/>
            <person name="Raj R."/>
            <person name="Weissenberger G."/>
            <person name="Xin Y."/>
            <person name="Zou X."/>
            <person name="Han Y."/>
            <person name="Worley K."/>
            <person name="Muzny D."/>
            <person name="Gibbs R."/>
        </authorList>
    </citation>
    <scope>NUCLEOTIDE SEQUENCE</scope>
    <source>
        <strain evidence="15">Sampled in the wild</strain>
    </source>
</reference>
<comment type="subcellular location">
    <subcellularLocation>
        <location evidence="3">Endoplasmic reticulum membrane</location>
        <topology evidence="3">Peripheral membrane protein</topology>
    </subcellularLocation>
    <subcellularLocation>
        <location evidence="2">Microsome membrane</location>
        <topology evidence="2">Peripheral membrane protein</topology>
    </subcellularLocation>
</comment>
<dbReference type="InterPro" id="IPR050196">
    <property type="entry name" value="Cytochrome_P450_Monoox"/>
</dbReference>
<keyword evidence="8" id="KW-0492">Microsome</keyword>
<dbReference type="GO" id="GO:0004497">
    <property type="term" value="F:monooxygenase activity"/>
    <property type="evidence" value="ECO:0007669"/>
    <property type="project" value="UniProtKB-KW"/>
</dbReference>
<evidence type="ECO:0000256" key="6">
    <source>
        <dbReference type="ARBA" id="ARBA00022723"/>
    </source>
</evidence>
<evidence type="ECO:0000256" key="11">
    <source>
        <dbReference type="ARBA" id="ARBA00023033"/>
    </source>
</evidence>
<evidence type="ECO:0000256" key="9">
    <source>
        <dbReference type="ARBA" id="ARBA00023002"/>
    </source>
</evidence>
<evidence type="ECO:0000256" key="5">
    <source>
        <dbReference type="ARBA" id="ARBA00022617"/>
    </source>
</evidence>
<dbReference type="PROSITE" id="PS00086">
    <property type="entry name" value="CYTOCHROME_P450"/>
    <property type="match status" value="1"/>
</dbReference>
<evidence type="ECO:0000256" key="10">
    <source>
        <dbReference type="ARBA" id="ARBA00023004"/>
    </source>
</evidence>
<dbReference type="SUPFAM" id="SSF48264">
    <property type="entry name" value="Cytochrome P450"/>
    <property type="match status" value="1"/>
</dbReference>
<keyword evidence="16" id="KW-1185">Reference proteome</keyword>
<evidence type="ECO:0000256" key="8">
    <source>
        <dbReference type="ARBA" id="ARBA00022848"/>
    </source>
</evidence>
<dbReference type="GO" id="GO:0005506">
    <property type="term" value="F:iron ion binding"/>
    <property type="evidence" value="ECO:0007669"/>
    <property type="project" value="InterPro"/>
</dbReference>
<evidence type="ECO:0000256" key="4">
    <source>
        <dbReference type="ARBA" id="ARBA00010617"/>
    </source>
</evidence>
<evidence type="ECO:0008006" key="17">
    <source>
        <dbReference type="Google" id="ProtNLM"/>
    </source>
</evidence>
<dbReference type="PRINTS" id="PR00463">
    <property type="entry name" value="EP450I"/>
</dbReference>
<name>A0A8K0KIV3_LADFU</name>
<evidence type="ECO:0000313" key="15">
    <source>
        <dbReference type="EMBL" id="KAG8234731.1"/>
    </source>
</evidence>
<dbReference type="GO" id="GO:0005789">
    <property type="term" value="C:endoplasmic reticulum membrane"/>
    <property type="evidence" value="ECO:0007669"/>
    <property type="project" value="UniProtKB-SubCell"/>
</dbReference>
<comment type="cofactor">
    <cofactor evidence="1 13">
        <name>heme</name>
        <dbReference type="ChEBI" id="CHEBI:30413"/>
    </cofactor>
</comment>
<dbReference type="Gene3D" id="1.10.630.10">
    <property type="entry name" value="Cytochrome P450"/>
    <property type="match status" value="1"/>
</dbReference>
<comment type="similarity">
    <text evidence="4 14">Belongs to the cytochrome P450 family.</text>
</comment>
<evidence type="ECO:0000313" key="16">
    <source>
        <dbReference type="Proteomes" id="UP000792457"/>
    </source>
</evidence>
<dbReference type="EMBL" id="KZ308841">
    <property type="protein sequence ID" value="KAG8234731.1"/>
    <property type="molecule type" value="Genomic_DNA"/>
</dbReference>
<dbReference type="OrthoDB" id="1470350at2759"/>
<dbReference type="InterPro" id="IPR017972">
    <property type="entry name" value="Cyt_P450_CS"/>
</dbReference>
<evidence type="ECO:0000256" key="13">
    <source>
        <dbReference type="PIRSR" id="PIRSR602401-1"/>
    </source>
</evidence>
<evidence type="ECO:0000256" key="2">
    <source>
        <dbReference type="ARBA" id="ARBA00004174"/>
    </source>
</evidence>
<dbReference type="Pfam" id="PF00067">
    <property type="entry name" value="p450"/>
    <property type="match status" value="1"/>
</dbReference>
<organism evidence="15 16">
    <name type="scientific">Ladona fulva</name>
    <name type="common">Scarce chaser dragonfly</name>
    <name type="synonym">Libellula fulva</name>
    <dbReference type="NCBI Taxonomy" id="123851"/>
    <lineage>
        <taxon>Eukaryota</taxon>
        <taxon>Metazoa</taxon>
        <taxon>Ecdysozoa</taxon>
        <taxon>Arthropoda</taxon>
        <taxon>Hexapoda</taxon>
        <taxon>Insecta</taxon>
        <taxon>Pterygota</taxon>
        <taxon>Palaeoptera</taxon>
        <taxon>Odonata</taxon>
        <taxon>Epiprocta</taxon>
        <taxon>Anisoptera</taxon>
        <taxon>Libelluloidea</taxon>
        <taxon>Libellulidae</taxon>
        <taxon>Ladona</taxon>
    </lineage>
</organism>
<evidence type="ECO:0000256" key="14">
    <source>
        <dbReference type="RuleBase" id="RU000461"/>
    </source>
</evidence>
<protein>
    <recommendedName>
        <fullName evidence="17">Cytochrome P450</fullName>
    </recommendedName>
</protein>
<keyword evidence="11 14" id="KW-0503">Monooxygenase</keyword>
<feature type="binding site" description="axial binding residue" evidence="13">
    <location>
        <position position="340"/>
    </location>
    <ligand>
        <name>heme</name>
        <dbReference type="ChEBI" id="CHEBI:30413"/>
    </ligand>
    <ligandPart>
        <name>Fe</name>
        <dbReference type="ChEBI" id="CHEBI:18248"/>
    </ligandPart>
</feature>